<evidence type="ECO:0000256" key="3">
    <source>
        <dbReference type="ARBA" id="ARBA00022833"/>
    </source>
</evidence>
<dbReference type="CDD" id="cd21437">
    <property type="entry name" value="zf-HIT_ZNHIT1_like"/>
    <property type="match status" value="1"/>
</dbReference>
<gene>
    <name evidence="6" type="ORF">HYFRA_00007876</name>
</gene>
<dbReference type="OrthoDB" id="74807at2759"/>
<organism evidence="6 7">
    <name type="scientific">Hymenoscyphus fraxineus</name>
    <dbReference type="NCBI Taxonomy" id="746836"/>
    <lineage>
        <taxon>Eukaryota</taxon>
        <taxon>Fungi</taxon>
        <taxon>Dikarya</taxon>
        <taxon>Ascomycota</taxon>
        <taxon>Pezizomycotina</taxon>
        <taxon>Leotiomycetes</taxon>
        <taxon>Helotiales</taxon>
        <taxon>Helotiaceae</taxon>
        <taxon>Hymenoscyphus</taxon>
    </lineage>
</organism>
<dbReference type="PANTHER" id="PTHR13093">
    <property type="entry name" value="ZINC FINGER HIT DOMAIN CONTAINING PROTEIN 1"/>
    <property type="match status" value="1"/>
</dbReference>
<name>A0A9N9PPN9_9HELO</name>
<keyword evidence="7" id="KW-1185">Reference proteome</keyword>
<dbReference type="InterPro" id="IPR039723">
    <property type="entry name" value="Vps71/ZNHIT1"/>
</dbReference>
<dbReference type="Pfam" id="PF04438">
    <property type="entry name" value="zf-HIT"/>
    <property type="match status" value="1"/>
</dbReference>
<proteinExistence type="predicted"/>
<dbReference type="EMBL" id="CAJVRL010000014">
    <property type="protein sequence ID" value="CAG8949642.1"/>
    <property type="molecule type" value="Genomic_DNA"/>
</dbReference>
<dbReference type="GO" id="GO:0008270">
    <property type="term" value="F:zinc ion binding"/>
    <property type="evidence" value="ECO:0007669"/>
    <property type="project" value="UniProtKB-KW"/>
</dbReference>
<dbReference type="Proteomes" id="UP000696280">
    <property type="component" value="Unassembled WGS sequence"/>
</dbReference>
<dbReference type="AlphaFoldDB" id="A0A9N9PPN9"/>
<evidence type="ECO:0000313" key="7">
    <source>
        <dbReference type="Proteomes" id="UP000696280"/>
    </source>
</evidence>
<evidence type="ECO:0000259" key="5">
    <source>
        <dbReference type="Pfam" id="PF04438"/>
    </source>
</evidence>
<evidence type="ECO:0000256" key="4">
    <source>
        <dbReference type="SAM" id="MobiDB-lite"/>
    </source>
</evidence>
<sequence>MNFGVLEIANSKATAAPGWAYVPDTGVGVSAPAVTALQPGRAKRARNLTLATAGDTTAKQDAKLLRGLEELTRENHREVQIPIAGRANQKGTTPAVRKILASNKTFNNHLDDYTSLKELAPPPPPTPQPIVVPPPISSTPGTPLVKPAPHLTSKGTRSHKKKDPSQLLRPPPEIKPLITLPILPPPPAHPGDSDPLLQSRIPRMPTQEEINKLVSAPPLSYEEARGRLAEEERPVRVFCEVCGYWGRVRCVRCGGRVCALECLDVHREECFSRYGA</sequence>
<dbReference type="GO" id="GO:0006338">
    <property type="term" value="P:chromatin remodeling"/>
    <property type="evidence" value="ECO:0007669"/>
    <property type="project" value="InterPro"/>
</dbReference>
<evidence type="ECO:0000256" key="2">
    <source>
        <dbReference type="ARBA" id="ARBA00022771"/>
    </source>
</evidence>
<protein>
    <recommendedName>
        <fullName evidence="5">HIT-type domain-containing protein</fullName>
    </recommendedName>
</protein>
<keyword evidence="2" id="KW-0863">Zinc-finger</keyword>
<reference evidence="6" key="1">
    <citation type="submission" date="2021-07" db="EMBL/GenBank/DDBJ databases">
        <authorList>
            <person name="Durling M."/>
        </authorList>
    </citation>
    <scope>NUCLEOTIDE SEQUENCE</scope>
</reference>
<evidence type="ECO:0000256" key="1">
    <source>
        <dbReference type="ARBA" id="ARBA00022723"/>
    </source>
</evidence>
<feature type="domain" description="HIT-type" evidence="5">
    <location>
        <begin position="236"/>
        <end position="263"/>
    </location>
</feature>
<keyword evidence="1" id="KW-0479">Metal-binding</keyword>
<dbReference type="GO" id="GO:0005634">
    <property type="term" value="C:nucleus"/>
    <property type="evidence" value="ECO:0007669"/>
    <property type="project" value="UniProtKB-ARBA"/>
</dbReference>
<accession>A0A9N9PPN9</accession>
<keyword evidence="3" id="KW-0862">Zinc</keyword>
<dbReference type="InterPro" id="IPR007529">
    <property type="entry name" value="Znf_HIT"/>
</dbReference>
<feature type="region of interest" description="Disordered" evidence="4">
    <location>
        <begin position="133"/>
        <end position="173"/>
    </location>
</feature>
<comment type="caution">
    <text evidence="6">The sequence shown here is derived from an EMBL/GenBank/DDBJ whole genome shotgun (WGS) entry which is preliminary data.</text>
</comment>
<evidence type="ECO:0000313" key="6">
    <source>
        <dbReference type="EMBL" id="CAG8949642.1"/>
    </source>
</evidence>